<name>A0ABP8UYB8_9GAMM</name>
<sequence>MGIVEAIEYKKKCEKQYQHCRGTAGESFKILREDGFVSDSDNRLLNGIKNYSVRSGFTIEDKSVEFHCLAPSSREKDKSGRPCGVLFKNELGKLAEHFFEKMNKKLVTLCKSKKDEEARLDALLDILSKAIPRLQQLHIPMDGTGRTNLLLIHYLLAYCDLPPVVLMDPNATSILHKKRCKKIPDYHLT</sequence>
<evidence type="ECO:0000313" key="1">
    <source>
        <dbReference type="EMBL" id="GAA4648840.1"/>
    </source>
</evidence>
<dbReference type="EMBL" id="BAABFL010000109">
    <property type="protein sequence ID" value="GAA4648840.1"/>
    <property type="molecule type" value="Genomic_DNA"/>
</dbReference>
<accession>A0ABP8UYB8</accession>
<reference evidence="2" key="1">
    <citation type="journal article" date="2019" name="Int. J. Syst. Evol. Microbiol.">
        <title>The Global Catalogue of Microorganisms (GCM) 10K type strain sequencing project: providing services to taxonomists for standard genome sequencing and annotation.</title>
        <authorList>
            <consortium name="The Broad Institute Genomics Platform"/>
            <consortium name="The Broad Institute Genome Sequencing Center for Infectious Disease"/>
            <person name="Wu L."/>
            <person name="Ma J."/>
        </authorList>
    </citation>
    <scope>NUCLEOTIDE SEQUENCE [LARGE SCALE GENOMIC DNA]</scope>
    <source>
        <strain evidence="2">JCM 17805</strain>
    </source>
</reference>
<evidence type="ECO:0000313" key="2">
    <source>
        <dbReference type="Proteomes" id="UP001500604"/>
    </source>
</evidence>
<dbReference type="Proteomes" id="UP001500604">
    <property type="component" value="Unassembled WGS sequence"/>
</dbReference>
<protein>
    <submittedName>
        <fullName evidence="1">Uncharacterized protein</fullName>
    </submittedName>
</protein>
<gene>
    <name evidence="1" type="ORF">GCM10023116_11140</name>
</gene>
<keyword evidence="2" id="KW-1185">Reference proteome</keyword>
<comment type="caution">
    <text evidence="1">The sequence shown here is derived from an EMBL/GenBank/DDBJ whole genome shotgun (WGS) entry which is preliminary data.</text>
</comment>
<proteinExistence type="predicted"/>
<organism evidence="1 2">
    <name type="scientific">Kistimonas scapharcae</name>
    <dbReference type="NCBI Taxonomy" id="1036133"/>
    <lineage>
        <taxon>Bacteria</taxon>
        <taxon>Pseudomonadati</taxon>
        <taxon>Pseudomonadota</taxon>
        <taxon>Gammaproteobacteria</taxon>
        <taxon>Oceanospirillales</taxon>
        <taxon>Endozoicomonadaceae</taxon>
        <taxon>Kistimonas</taxon>
    </lineage>
</organism>